<dbReference type="CDD" id="cd14338">
    <property type="entry name" value="UBA_SIK"/>
    <property type="match status" value="1"/>
</dbReference>
<dbReference type="Proteomes" id="UP000515204">
    <property type="component" value="Unplaced"/>
</dbReference>
<dbReference type="RefSeq" id="XP_014478530.1">
    <property type="nucleotide sequence ID" value="XM_014623044.1"/>
</dbReference>
<dbReference type="InterPro" id="IPR057380">
    <property type="entry name" value="UBA_SIK1/2/3"/>
</dbReference>
<gene>
    <name evidence="4" type="primary">LOC106746435</name>
</gene>
<proteinExistence type="predicted"/>
<evidence type="ECO:0000313" key="3">
    <source>
        <dbReference type="Proteomes" id="UP000515204"/>
    </source>
</evidence>
<reference evidence="4" key="1">
    <citation type="submission" date="2025-08" db="UniProtKB">
        <authorList>
            <consortium name="RefSeq"/>
        </authorList>
    </citation>
    <scope>IDENTIFICATION</scope>
</reference>
<name>A0A6P3XJB7_DINQU</name>
<accession>A0A6P3XJB7</accession>
<evidence type="ECO:0000259" key="2">
    <source>
        <dbReference type="Pfam" id="PF23312"/>
    </source>
</evidence>
<organism evidence="3 4">
    <name type="scientific">Dinoponera quadriceps</name>
    <name type="common">South American ant</name>
    <dbReference type="NCBI Taxonomy" id="609295"/>
    <lineage>
        <taxon>Eukaryota</taxon>
        <taxon>Metazoa</taxon>
        <taxon>Ecdysozoa</taxon>
        <taxon>Arthropoda</taxon>
        <taxon>Hexapoda</taxon>
        <taxon>Insecta</taxon>
        <taxon>Pterygota</taxon>
        <taxon>Neoptera</taxon>
        <taxon>Endopterygota</taxon>
        <taxon>Hymenoptera</taxon>
        <taxon>Apocrita</taxon>
        <taxon>Aculeata</taxon>
        <taxon>Formicoidea</taxon>
        <taxon>Formicidae</taxon>
        <taxon>Ponerinae</taxon>
        <taxon>Ponerini</taxon>
        <taxon>Dinoponera</taxon>
    </lineage>
</organism>
<dbReference type="KEGG" id="dqu:106746435"/>
<dbReference type="AlphaFoldDB" id="A0A6P3XJB7"/>
<dbReference type="GeneID" id="106746435"/>
<feature type="domain" description="Protein kinase SIK1/2/3 UBA" evidence="2">
    <location>
        <begin position="46"/>
        <end position="85"/>
    </location>
</feature>
<feature type="non-terminal residue" evidence="4">
    <location>
        <position position="113"/>
    </location>
</feature>
<evidence type="ECO:0000256" key="1">
    <source>
        <dbReference type="SAM" id="MobiDB-lite"/>
    </source>
</evidence>
<protein>
    <submittedName>
        <fullName evidence="4">Serine/threonine-protein kinase SIK2-like</fullName>
    </submittedName>
</protein>
<feature type="region of interest" description="Disordered" evidence="1">
    <location>
        <begin position="94"/>
        <end position="113"/>
    </location>
</feature>
<keyword evidence="3" id="KW-1185">Reference proteome</keyword>
<sequence length="113" mass="12310">MLVVEPERRLSISQILGHSWMGGDGIVELEPGGCNPDVSVPSQLNQLVIENMLRLPGLSADTLLQAINGNAFDHVSAIYNLLVDRLEPTMPNLPSIQSIPGDYLPDDAHQLEK</sequence>
<dbReference type="Pfam" id="PF23312">
    <property type="entry name" value="UBA_SIK3"/>
    <property type="match status" value="1"/>
</dbReference>
<evidence type="ECO:0000313" key="4">
    <source>
        <dbReference type="RefSeq" id="XP_014478530.1"/>
    </source>
</evidence>
<dbReference type="OrthoDB" id="193931at2759"/>